<keyword evidence="4" id="KW-0378">Hydrolase</keyword>
<keyword evidence="5" id="KW-1185">Reference proteome</keyword>
<dbReference type="PANTHER" id="PTHR21240:SF28">
    <property type="entry name" value="ISO-OROTATE DECARBOXYLASE (EUROFUNG)"/>
    <property type="match status" value="1"/>
</dbReference>
<evidence type="ECO:0000313" key="4">
    <source>
        <dbReference type="EMBL" id="OFJ53032.1"/>
    </source>
</evidence>
<evidence type="ECO:0000256" key="2">
    <source>
        <dbReference type="SAM" id="MobiDB-lite"/>
    </source>
</evidence>
<dbReference type="Pfam" id="PF04909">
    <property type="entry name" value="Amidohydro_2"/>
    <property type="match status" value="1"/>
</dbReference>
<reference evidence="4 5" key="1">
    <citation type="submission" date="2016-09" db="EMBL/GenBank/DDBJ databases">
        <title>genome sequence of Mycobacterium sp. 739 SCH.</title>
        <authorList>
            <person name="Greninger A.L."/>
            <person name="Qin X."/>
            <person name="Jerome K."/>
            <person name="Vora S."/>
            <person name="Quinn K."/>
        </authorList>
    </citation>
    <scope>NUCLEOTIDE SEQUENCE [LARGE SCALE GENOMIC DNA]</scope>
    <source>
        <strain evidence="4 5">SCH</strain>
    </source>
</reference>
<evidence type="ECO:0000259" key="3">
    <source>
        <dbReference type="Pfam" id="PF04909"/>
    </source>
</evidence>
<dbReference type="GO" id="GO:0019748">
    <property type="term" value="P:secondary metabolic process"/>
    <property type="evidence" value="ECO:0007669"/>
    <property type="project" value="TreeGrafter"/>
</dbReference>
<comment type="caution">
    <text evidence="4">The sequence shown here is derived from an EMBL/GenBank/DDBJ whole genome shotgun (WGS) entry which is preliminary data.</text>
</comment>
<accession>A0A1E8Q377</accession>
<gene>
    <name evidence="4" type="ORF">BEL07_14765</name>
</gene>
<dbReference type="AlphaFoldDB" id="A0A1E8Q377"/>
<dbReference type="Proteomes" id="UP000178953">
    <property type="component" value="Unassembled WGS sequence"/>
</dbReference>
<dbReference type="EMBL" id="MCHX01000031">
    <property type="protein sequence ID" value="OFJ53032.1"/>
    <property type="molecule type" value="Genomic_DNA"/>
</dbReference>
<evidence type="ECO:0000256" key="1">
    <source>
        <dbReference type="ARBA" id="ARBA00023239"/>
    </source>
</evidence>
<dbReference type="PANTHER" id="PTHR21240">
    <property type="entry name" value="2-AMINO-3-CARBOXYLMUCONATE-6-SEMIALDEHYDE DECARBOXYLASE"/>
    <property type="match status" value="1"/>
</dbReference>
<keyword evidence="1" id="KW-0456">Lyase</keyword>
<dbReference type="GO" id="GO:0016831">
    <property type="term" value="F:carboxy-lyase activity"/>
    <property type="evidence" value="ECO:0007669"/>
    <property type="project" value="InterPro"/>
</dbReference>
<dbReference type="InterPro" id="IPR006680">
    <property type="entry name" value="Amidohydro-rel"/>
</dbReference>
<protein>
    <submittedName>
        <fullName evidence="4">Amidohydrolase</fullName>
    </submittedName>
</protein>
<sequence>MTTPVIDASVHVFFGSSKDLRRNFLREPFSSRGFPDYEMDWYGAPGGEYAEGTEGPDGQYPGSDPDVVARHLFAERGVDVAVLHPMTRGIMPDRHLGTAIAAAHNEMLVTRWLEHPEHGERFRGTIRVNPDDVTGSLREIAKYADHPRVVQLGIPLQSRELYGKPQYWPLWEAAAAAGLPVAVHLETGEGIAAPPTPNGHTLTYEHFHAFMGLNYLYHLMNMIAEGVFERLPSLKFVFADGAGDMLTPFMWRMDCFGRPHLEQTPWAPKMPSDYLPEHVYFVQNGFDGPGDVDFAGEWFGFTGKEDMVMYGSSYPHWHLNELSVPRAFTAEQRDRLCWRNAAELYGIDVPAASVAR</sequence>
<name>A0A1E8Q377_9MYCO</name>
<dbReference type="SUPFAM" id="SSF51556">
    <property type="entry name" value="Metallo-dependent hydrolases"/>
    <property type="match status" value="1"/>
</dbReference>
<evidence type="ECO:0000313" key="5">
    <source>
        <dbReference type="Proteomes" id="UP000178953"/>
    </source>
</evidence>
<organism evidence="4 5">
    <name type="scientific">Mycolicibacterium grossiae</name>
    <dbReference type="NCBI Taxonomy" id="1552759"/>
    <lineage>
        <taxon>Bacteria</taxon>
        <taxon>Bacillati</taxon>
        <taxon>Actinomycetota</taxon>
        <taxon>Actinomycetes</taxon>
        <taxon>Mycobacteriales</taxon>
        <taxon>Mycobacteriaceae</taxon>
        <taxon>Mycolicibacterium</taxon>
    </lineage>
</organism>
<dbReference type="OrthoDB" id="2533941at2"/>
<dbReference type="Gene3D" id="3.20.20.140">
    <property type="entry name" value="Metal-dependent hydrolases"/>
    <property type="match status" value="1"/>
</dbReference>
<dbReference type="GO" id="GO:0016787">
    <property type="term" value="F:hydrolase activity"/>
    <property type="evidence" value="ECO:0007669"/>
    <property type="project" value="UniProtKB-KW"/>
</dbReference>
<dbReference type="InterPro" id="IPR032466">
    <property type="entry name" value="Metal_Hydrolase"/>
</dbReference>
<proteinExistence type="predicted"/>
<feature type="region of interest" description="Disordered" evidence="2">
    <location>
        <begin position="45"/>
        <end position="64"/>
    </location>
</feature>
<feature type="domain" description="Amidohydrolase-related" evidence="3">
    <location>
        <begin position="54"/>
        <end position="347"/>
    </location>
</feature>
<dbReference type="GO" id="GO:0005737">
    <property type="term" value="C:cytoplasm"/>
    <property type="evidence" value="ECO:0007669"/>
    <property type="project" value="TreeGrafter"/>
</dbReference>
<dbReference type="InterPro" id="IPR032465">
    <property type="entry name" value="ACMSD"/>
</dbReference>